<name>A0A183BJP2_GLOPA</name>
<reference evidence="6" key="2">
    <citation type="submission" date="2014-05" db="EMBL/GenBank/DDBJ databases">
        <title>The genome and life-stage specific transcriptomes of Globodera pallida elucidate key aspects of plant parasitism by a cyst nematode.</title>
        <authorList>
            <person name="Cotton J.A."/>
            <person name="Lilley C.J."/>
            <person name="Jones L.M."/>
            <person name="Kikuchi T."/>
            <person name="Reid A.J."/>
            <person name="Thorpe P."/>
            <person name="Tsai I.J."/>
            <person name="Beasley H."/>
            <person name="Blok V."/>
            <person name="Cock P.J.A."/>
            <person name="Van den Akker S.E."/>
            <person name="Holroyd N."/>
            <person name="Hunt M."/>
            <person name="Mantelin S."/>
            <person name="Naghra H."/>
            <person name="Pain A."/>
            <person name="Palomares-Rius J.E."/>
            <person name="Zarowiecki M."/>
            <person name="Berriman M."/>
            <person name="Jones J.T."/>
            <person name="Urwin P.E."/>
        </authorList>
    </citation>
    <scope>NUCLEOTIDE SEQUENCE [LARGE SCALE GENOMIC DNA]</scope>
    <source>
        <strain evidence="6">Lindley</strain>
    </source>
</reference>
<dbReference type="AlphaFoldDB" id="A0A183BJP2"/>
<dbReference type="Pfam" id="PF06423">
    <property type="entry name" value="GWT1"/>
    <property type="match status" value="1"/>
</dbReference>
<feature type="transmembrane region" description="Helical" evidence="5">
    <location>
        <begin position="351"/>
        <end position="369"/>
    </location>
</feature>
<dbReference type="GO" id="GO:0006506">
    <property type="term" value="P:GPI anchor biosynthetic process"/>
    <property type="evidence" value="ECO:0007669"/>
    <property type="project" value="UniProtKB-UniPathway"/>
</dbReference>
<evidence type="ECO:0000256" key="2">
    <source>
        <dbReference type="ARBA" id="ARBA00022692"/>
    </source>
</evidence>
<keyword evidence="4 5" id="KW-0472">Membrane</keyword>
<comment type="subcellular location">
    <subcellularLocation>
        <location evidence="5">Endoplasmic reticulum membrane</location>
        <topology evidence="5">Multi-pass membrane protein</topology>
    </subcellularLocation>
    <subcellularLocation>
        <location evidence="1">Membrane</location>
        <topology evidence="1">Multi-pass membrane protein</topology>
    </subcellularLocation>
</comment>
<dbReference type="GO" id="GO:0072659">
    <property type="term" value="P:protein localization to plasma membrane"/>
    <property type="evidence" value="ECO:0007669"/>
    <property type="project" value="TreeGrafter"/>
</dbReference>
<accession>A0A183BJP2</accession>
<dbReference type="PANTHER" id="PTHR20661">
    <property type="entry name" value="PHOSPHATIDYLINOSITOL-GLYCAN BIOSYNTHESIS CLASS W PROTEIN"/>
    <property type="match status" value="1"/>
</dbReference>
<dbReference type="Proteomes" id="UP000050741">
    <property type="component" value="Unassembled WGS sequence"/>
</dbReference>
<dbReference type="InterPro" id="IPR009447">
    <property type="entry name" value="PIGW/GWT1"/>
</dbReference>
<feature type="transmembrane region" description="Helical" evidence="5">
    <location>
        <begin position="389"/>
        <end position="411"/>
    </location>
</feature>
<organism evidence="6 7">
    <name type="scientific">Globodera pallida</name>
    <name type="common">Potato cyst nematode worm</name>
    <name type="synonym">Heterodera pallida</name>
    <dbReference type="NCBI Taxonomy" id="36090"/>
    <lineage>
        <taxon>Eukaryota</taxon>
        <taxon>Metazoa</taxon>
        <taxon>Ecdysozoa</taxon>
        <taxon>Nematoda</taxon>
        <taxon>Chromadorea</taxon>
        <taxon>Rhabditida</taxon>
        <taxon>Tylenchina</taxon>
        <taxon>Tylenchomorpha</taxon>
        <taxon>Tylenchoidea</taxon>
        <taxon>Heteroderidae</taxon>
        <taxon>Heteroderinae</taxon>
        <taxon>Globodera</taxon>
    </lineage>
</organism>
<feature type="transmembrane region" description="Helical" evidence="5">
    <location>
        <begin position="319"/>
        <end position="339"/>
    </location>
</feature>
<comment type="function">
    <text evidence="5">A acetyltransferase, which acetylates the inositol ring of phosphatidylinositol during biosynthesis of GPI-anchor.</text>
</comment>
<comment type="pathway">
    <text evidence="5">Glycolipid biosynthesis; glycosylphosphatidylinositol-anchor biosynthesis.</text>
</comment>
<keyword evidence="5" id="KW-0256">Endoplasmic reticulum</keyword>
<proteinExistence type="inferred from homology"/>
<comment type="similarity">
    <text evidence="5">Belongs to the PIGW family.</text>
</comment>
<feature type="transmembrane region" description="Helical" evidence="5">
    <location>
        <begin position="275"/>
        <end position="295"/>
    </location>
</feature>
<dbReference type="WBParaSite" id="GPLIN_000082100">
    <property type="protein sequence ID" value="GPLIN_000082100"/>
    <property type="gene ID" value="GPLIN_000082100"/>
</dbReference>
<keyword evidence="6" id="KW-1185">Reference proteome</keyword>
<feature type="transmembrane region" description="Helical" evidence="5">
    <location>
        <begin position="431"/>
        <end position="452"/>
    </location>
</feature>
<dbReference type="EC" id="2.3.-.-" evidence="5"/>
<evidence type="ECO:0000313" key="6">
    <source>
        <dbReference type="Proteomes" id="UP000050741"/>
    </source>
</evidence>
<evidence type="ECO:0000256" key="4">
    <source>
        <dbReference type="ARBA" id="ARBA00023136"/>
    </source>
</evidence>
<dbReference type="PANTHER" id="PTHR20661:SF0">
    <property type="entry name" value="PHOSPHATIDYLINOSITOL-GLYCAN BIOSYNTHESIS CLASS W PROTEIN"/>
    <property type="match status" value="1"/>
</dbReference>
<dbReference type="GO" id="GO:0032216">
    <property type="term" value="F:glucosaminyl-phosphatidylinositol O-acyltransferase activity"/>
    <property type="evidence" value="ECO:0007669"/>
    <property type="project" value="TreeGrafter"/>
</dbReference>
<keyword evidence="5" id="KW-0808">Transferase</keyword>
<evidence type="ECO:0000313" key="7">
    <source>
        <dbReference type="WBParaSite" id="GPLIN_000082100"/>
    </source>
</evidence>
<feature type="transmembrane region" description="Helical" evidence="5">
    <location>
        <begin position="72"/>
        <end position="91"/>
    </location>
</feature>
<reference evidence="7" key="3">
    <citation type="submission" date="2016-06" db="UniProtKB">
        <authorList>
            <consortium name="WormBaseParasite"/>
        </authorList>
    </citation>
    <scope>IDENTIFICATION</scope>
</reference>
<sequence>MGGAMFVSAENSTVPVSRISSLFWCAISTMQLPAFELSQQTETALFFMFYTLCMLLRNALVQYFIGTLGWHLNKWLLFCLDFCALVVPPFLTQTFWADYLHILLLVQLAFCATCFLFCKGARAGITALWALRVDAGRAQRDTHIMFRTLVLIATSLAILAVDFTLFPRRMAKTQCYGQSLMDTGTAAFIFVNALADHDVAARGQSPRQRAAKATMQIFAFRMPTLLALFLIGVGRSVFIQLSGYGQDVTEYGVHWNFFLTLFCIRLFVICVPNSMLVFVGVLLGLVYQIALRFTWLEQWLLRSDFAESRHGFLDQNREGIFSLCGYSFIYAVSLMYARVSNKLMPRDKKLCALNVACGLGFSLCCYGLQRVLEDYFGLTASRRLANMSYSFAMLALFSTICALLQFGQLVVPLPQDAPWGGLVTAVSRNALLHFLCANLLTGLVNLLAMASPHFQIHGYPMAETVTMLAYALATSLLIYAIHLAKKQPQ</sequence>
<dbReference type="GO" id="GO:0005789">
    <property type="term" value="C:endoplasmic reticulum membrane"/>
    <property type="evidence" value="ECO:0007669"/>
    <property type="project" value="UniProtKB-SubCell"/>
</dbReference>
<feature type="transmembrane region" description="Helical" evidence="5">
    <location>
        <begin position="464"/>
        <end position="484"/>
    </location>
</feature>
<evidence type="ECO:0000256" key="5">
    <source>
        <dbReference type="RuleBase" id="RU280819"/>
    </source>
</evidence>
<protein>
    <recommendedName>
        <fullName evidence="5">Phosphatidylinositol-glycan biosynthesis class W protein</fullName>
        <ecNumber evidence="5">2.3.-.-</ecNumber>
    </recommendedName>
</protein>
<keyword evidence="5" id="KW-0337">GPI-anchor biosynthesis</keyword>
<reference evidence="6" key="1">
    <citation type="submission" date="2013-12" db="EMBL/GenBank/DDBJ databases">
        <authorList>
            <person name="Aslett M."/>
        </authorList>
    </citation>
    <scope>NUCLEOTIDE SEQUENCE [LARGE SCALE GENOMIC DNA]</scope>
    <source>
        <strain evidence="6">Lindley</strain>
    </source>
</reference>
<feature type="transmembrane region" description="Helical" evidence="5">
    <location>
        <begin position="218"/>
        <end position="239"/>
    </location>
</feature>
<feature type="transmembrane region" description="Helical" evidence="5">
    <location>
        <begin position="44"/>
        <end position="66"/>
    </location>
</feature>
<feature type="transmembrane region" description="Helical" evidence="5">
    <location>
        <begin position="103"/>
        <end position="124"/>
    </location>
</feature>
<feature type="transmembrane region" description="Helical" evidence="5">
    <location>
        <begin position="144"/>
        <end position="166"/>
    </location>
</feature>
<evidence type="ECO:0000256" key="3">
    <source>
        <dbReference type="ARBA" id="ARBA00022989"/>
    </source>
</evidence>
<keyword evidence="3 5" id="KW-1133">Transmembrane helix</keyword>
<feature type="transmembrane region" description="Helical" evidence="5">
    <location>
        <begin position="251"/>
        <end position="268"/>
    </location>
</feature>
<dbReference type="UniPathway" id="UPA00196"/>
<keyword evidence="2 5" id="KW-0812">Transmembrane</keyword>
<evidence type="ECO:0000256" key="1">
    <source>
        <dbReference type="ARBA" id="ARBA00004141"/>
    </source>
</evidence>
<keyword evidence="5" id="KW-0012">Acyltransferase</keyword>